<feature type="region of interest" description="Disordered" evidence="1">
    <location>
        <begin position="371"/>
        <end position="455"/>
    </location>
</feature>
<evidence type="ECO:0000313" key="3">
    <source>
        <dbReference type="EMBL" id="MCG4618704.1"/>
    </source>
</evidence>
<name>A0AAJ1BD56_9ACTO</name>
<feature type="compositionally biased region" description="Pro residues" evidence="1">
    <location>
        <begin position="610"/>
        <end position="623"/>
    </location>
</feature>
<feature type="compositionally biased region" description="Polar residues" evidence="1">
    <location>
        <begin position="233"/>
        <end position="243"/>
    </location>
</feature>
<keyword evidence="2" id="KW-1133">Transmembrane helix</keyword>
<gene>
    <name evidence="3" type="ORF">L0M99_09440</name>
</gene>
<evidence type="ECO:0000313" key="4">
    <source>
        <dbReference type="Proteomes" id="UP001200537"/>
    </source>
</evidence>
<feature type="compositionally biased region" description="Pro residues" evidence="1">
    <location>
        <begin position="550"/>
        <end position="560"/>
    </location>
</feature>
<organism evidence="3 4">
    <name type="scientific">Varibaculum cambriense</name>
    <dbReference type="NCBI Taxonomy" id="184870"/>
    <lineage>
        <taxon>Bacteria</taxon>
        <taxon>Bacillati</taxon>
        <taxon>Actinomycetota</taxon>
        <taxon>Actinomycetes</taxon>
        <taxon>Actinomycetales</taxon>
        <taxon>Actinomycetaceae</taxon>
        <taxon>Varibaculum</taxon>
    </lineage>
</organism>
<keyword evidence="2" id="KW-0812">Transmembrane</keyword>
<feature type="region of interest" description="Disordered" evidence="1">
    <location>
        <begin position="605"/>
        <end position="633"/>
    </location>
</feature>
<feature type="compositionally biased region" description="Low complexity" evidence="1">
    <location>
        <begin position="208"/>
        <end position="228"/>
    </location>
</feature>
<feature type="compositionally biased region" description="Low complexity" evidence="1">
    <location>
        <begin position="378"/>
        <end position="390"/>
    </location>
</feature>
<feature type="compositionally biased region" description="Basic and acidic residues" evidence="1">
    <location>
        <begin position="724"/>
        <end position="734"/>
    </location>
</feature>
<feature type="compositionally biased region" description="Low complexity" evidence="1">
    <location>
        <begin position="397"/>
        <end position="410"/>
    </location>
</feature>
<dbReference type="Proteomes" id="UP001200537">
    <property type="component" value="Unassembled WGS sequence"/>
</dbReference>
<feature type="compositionally biased region" description="Basic and acidic residues" evidence="1">
    <location>
        <begin position="182"/>
        <end position="192"/>
    </location>
</feature>
<evidence type="ECO:0000256" key="1">
    <source>
        <dbReference type="SAM" id="MobiDB-lite"/>
    </source>
</evidence>
<feature type="region of interest" description="Disordered" evidence="1">
    <location>
        <begin position="504"/>
        <end position="576"/>
    </location>
</feature>
<accession>A0AAJ1BD56</accession>
<sequence>MSEADFPNRPEGQTYSPISRYGQISIAEQLARLEEIRTGGRRPTYRAQPTSQESQWGQIQEGFSQVEGDISWQLRQESLAATQQTHRNLSPEQDGRSWVQDYREKQQMRKVAREAREKAEADLQRLLKEREEAQAYAREQERLAAQAAERLRQLEDAEKEALRTAARQQQQREQQVLNTQVAEEKTEAEKMAELLASFQNLQAGSGQPPASAPAAPADATPRAAQAIPKELQPVSQGTRQSLPRDSLAEPRPRDVPQKPAVPVTPLPQSKTPRQAPAAGTRAQAGVTSAPVDLGERKPQAPSRIFADGTSRVTKPVYSPPNAGEDFSVPTPGAAPVLDTDTTQPVRVSPIDALADKADDRALADSLAFAATSKNLAETRSAPAPTSARAPQMPAHLPANTAPAPSTPASSQARGQERDVRSQVTSPMAPAGPVPAVPAATSMQNPPQTSARGLAPNAANLSPLNIAAGEAGSAAELFQQALAQSKLGVTKPAAAPSASLALAGHTGSQASVRPAPAPPAVTAGQRQVSAFPAATQVQPQVSRVQAAPVSAPAPAPAPAPSAQPSAQPASPAPAVPAGADVAAQANVALPQPALARPEAAPQTIGATQPVVTPPTAQPAQPVQPAPASGTGAVPGATAVSSANVQPLSPVISAPAAAPVAPAAAAPAATATSPLAVPATADSPTLAPVADSSEAKPSDASPVSAESESPQEEKTRWWQRKRKAKKAEAPEQEDTRAGAWQESADEEGEEEPLTFIQTFLRWVLRLSILLIIALGMVLTMDRPVISQTMGQDIFQAGIVDNVTVTQI</sequence>
<dbReference type="AlphaFoldDB" id="A0AAJ1BD56"/>
<feature type="region of interest" description="Disordered" evidence="1">
    <location>
        <begin position="1"/>
        <end position="20"/>
    </location>
</feature>
<feature type="compositionally biased region" description="Low complexity" evidence="1">
    <location>
        <begin position="539"/>
        <end position="549"/>
    </location>
</feature>
<feature type="region of interest" description="Disordered" evidence="1">
    <location>
        <begin position="37"/>
        <end position="57"/>
    </location>
</feature>
<protein>
    <submittedName>
        <fullName evidence="3">Uncharacterized protein</fullName>
    </submittedName>
</protein>
<feature type="compositionally biased region" description="Polar residues" evidence="1">
    <location>
        <begin position="47"/>
        <end position="57"/>
    </location>
</feature>
<proteinExistence type="predicted"/>
<feature type="region of interest" description="Disordered" evidence="1">
    <location>
        <begin position="677"/>
        <end position="749"/>
    </location>
</feature>
<dbReference type="RefSeq" id="WP_238128431.1">
    <property type="nucleotide sequence ID" value="NZ_JAGZVZ010000016.1"/>
</dbReference>
<feature type="transmembrane region" description="Helical" evidence="2">
    <location>
        <begin position="760"/>
        <end position="778"/>
    </location>
</feature>
<feature type="compositionally biased region" description="Polar residues" evidence="1">
    <location>
        <begin position="440"/>
        <end position="450"/>
    </location>
</feature>
<feature type="region of interest" description="Disordered" evidence="1">
    <location>
        <begin position="159"/>
        <end position="343"/>
    </location>
</feature>
<dbReference type="EMBL" id="JAKNHJ010000024">
    <property type="protein sequence ID" value="MCG4618704.1"/>
    <property type="molecule type" value="Genomic_DNA"/>
</dbReference>
<feature type="compositionally biased region" description="Basic and acidic residues" evidence="1">
    <location>
        <begin position="246"/>
        <end position="256"/>
    </location>
</feature>
<feature type="compositionally biased region" description="Low complexity" evidence="1">
    <location>
        <begin position="163"/>
        <end position="181"/>
    </location>
</feature>
<evidence type="ECO:0000256" key="2">
    <source>
        <dbReference type="SAM" id="Phobius"/>
    </source>
</evidence>
<keyword evidence="2" id="KW-0472">Membrane</keyword>
<comment type="caution">
    <text evidence="3">The sequence shown here is derived from an EMBL/GenBank/DDBJ whole genome shotgun (WGS) entry which is preliminary data.</text>
</comment>
<reference evidence="3" key="1">
    <citation type="submission" date="2022-01" db="EMBL/GenBank/DDBJ databases">
        <title>Collection of gut derived symbiotic bacterial strains cultured from healthy donors.</title>
        <authorList>
            <person name="Lin H."/>
            <person name="Kohout C."/>
            <person name="Waligurski E."/>
            <person name="Pamer E.G."/>
        </authorList>
    </citation>
    <scope>NUCLEOTIDE SEQUENCE</scope>
    <source>
        <strain evidence="3">DFI.7.46</strain>
    </source>
</reference>